<name>A0ACB6ZR84_THEGA</name>
<evidence type="ECO:0000313" key="2">
    <source>
        <dbReference type="Proteomes" id="UP000886501"/>
    </source>
</evidence>
<accession>A0ACB6ZR84</accession>
<comment type="caution">
    <text evidence="1">The sequence shown here is derived from an EMBL/GenBank/DDBJ whole genome shotgun (WGS) entry which is preliminary data.</text>
</comment>
<sequence>MTSILLPPELWVLILRFALPPRISLYAEHLPFEDSHAPSNTNHDRLSFSLVSRYWNSIVASLGIDSIALNADADPGLLLKYLLDDGKGIYVRSMVVPFGRTVKSTIKSTIEILAACPRIETLIRPKRQGDGFRWNFRAACPRFENLTRLEWRHYSDAHRSGGINLFYDVFDNAPNLEYLAIAGQWYPDIISSRRIRKVHLPRLETLRLRRLSTSFTDEIQKWSLPSMFHVISEFGLSRTEERFRTQIRTLEFVADLRFYAQDRIRDALPLCPNLEELHYYVLFTCVPKVRVQGQAFRTVKTIGLHAKKNPGWTPVDLGGHLKNHLQFVTGPGFPNLRTLALYGDWDGLEAEIPILESLILPSRVSVVRRP</sequence>
<proteinExistence type="predicted"/>
<reference evidence="1" key="2">
    <citation type="journal article" date="2020" name="Nat. Commun.">
        <title>Large-scale genome sequencing of mycorrhizal fungi provides insights into the early evolution of symbiotic traits.</title>
        <authorList>
            <person name="Miyauchi S."/>
            <person name="Kiss E."/>
            <person name="Kuo A."/>
            <person name="Drula E."/>
            <person name="Kohler A."/>
            <person name="Sanchez-Garcia M."/>
            <person name="Morin E."/>
            <person name="Andreopoulos B."/>
            <person name="Barry K.W."/>
            <person name="Bonito G."/>
            <person name="Buee M."/>
            <person name="Carver A."/>
            <person name="Chen C."/>
            <person name="Cichocki N."/>
            <person name="Clum A."/>
            <person name="Culley D."/>
            <person name="Crous P.W."/>
            <person name="Fauchery L."/>
            <person name="Girlanda M."/>
            <person name="Hayes R.D."/>
            <person name="Keri Z."/>
            <person name="LaButti K."/>
            <person name="Lipzen A."/>
            <person name="Lombard V."/>
            <person name="Magnuson J."/>
            <person name="Maillard F."/>
            <person name="Murat C."/>
            <person name="Nolan M."/>
            <person name="Ohm R.A."/>
            <person name="Pangilinan J."/>
            <person name="Pereira M.F."/>
            <person name="Perotto S."/>
            <person name="Peter M."/>
            <person name="Pfister S."/>
            <person name="Riley R."/>
            <person name="Sitrit Y."/>
            <person name="Stielow J.B."/>
            <person name="Szollosi G."/>
            <person name="Zifcakova L."/>
            <person name="Stursova M."/>
            <person name="Spatafora J.W."/>
            <person name="Tedersoo L."/>
            <person name="Vaario L.M."/>
            <person name="Yamada A."/>
            <person name="Yan M."/>
            <person name="Wang P."/>
            <person name="Xu J."/>
            <person name="Bruns T."/>
            <person name="Baldrian P."/>
            <person name="Vilgalys R."/>
            <person name="Dunand C."/>
            <person name="Henrissat B."/>
            <person name="Grigoriev I.V."/>
            <person name="Hibbett D."/>
            <person name="Nagy L.G."/>
            <person name="Martin F.M."/>
        </authorList>
    </citation>
    <scope>NUCLEOTIDE SEQUENCE</scope>
    <source>
        <strain evidence="1">P2</strain>
    </source>
</reference>
<gene>
    <name evidence="1" type="ORF">BDM02DRAFT_3138389</name>
</gene>
<dbReference type="EMBL" id="MU117972">
    <property type="protein sequence ID" value="KAF9651958.1"/>
    <property type="molecule type" value="Genomic_DNA"/>
</dbReference>
<protein>
    <submittedName>
        <fullName evidence="1">Uncharacterized protein</fullName>
    </submittedName>
</protein>
<reference evidence="1" key="1">
    <citation type="submission" date="2019-10" db="EMBL/GenBank/DDBJ databases">
        <authorList>
            <consortium name="DOE Joint Genome Institute"/>
            <person name="Kuo A."/>
            <person name="Miyauchi S."/>
            <person name="Kiss E."/>
            <person name="Drula E."/>
            <person name="Kohler A."/>
            <person name="Sanchez-Garcia M."/>
            <person name="Andreopoulos B."/>
            <person name="Barry K.W."/>
            <person name="Bonito G."/>
            <person name="Buee M."/>
            <person name="Carver A."/>
            <person name="Chen C."/>
            <person name="Cichocki N."/>
            <person name="Clum A."/>
            <person name="Culley D."/>
            <person name="Crous P.W."/>
            <person name="Fauchery L."/>
            <person name="Girlanda M."/>
            <person name="Hayes R."/>
            <person name="Keri Z."/>
            <person name="Labutti K."/>
            <person name="Lipzen A."/>
            <person name="Lombard V."/>
            <person name="Magnuson J."/>
            <person name="Maillard F."/>
            <person name="Morin E."/>
            <person name="Murat C."/>
            <person name="Nolan M."/>
            <person name="Ohm R."/>
            <person name="Pangilinan J."/>
            <person name="Pereira M."/>
            <person name="Perotto S."/>
            <person name="Peter M."/>
            <person name="Riley R."/>
            <person name="Sitrit Y."/>
            <person name="Stielow B."/>
            <person name="Szollosi G."/>
            <person name="Zifcakova L."/>
            <person name="Stursova M."/>
            <person name="Spatafora J.W."/>
            <person name="Tedersoo L."/>
            <person name="Vaario L.-M."/>
            <person name="Yamada A."/>
            <person name="Yan M."/>
            <person name="Wang P."/>
            <person name="Xu J."/>
            <person name="Bruns T."/>
            <person name="Baldrian P."/>
            <person name="Vilgalys R."/>
            <person name="Henrissat B."/>
            <person name="Grigoriev I.V."/>
            <person name="Hibbett D."/>
            <person name="Nagy L.G."/>
            <person name="Martin F.M."/>
        </authorList>
    </citation>
    <scope>NUCLEOTIDE SEQUENCE</scope>
    <source>
        <strain evidence="1">P2</strain>
    </source>
</reference>
<organism evidence="1 2">
    <name type="scientific">Thelephora ganbajun</name>
    <name type="common">Ganba fungus</name>
    <dbReference type="NCBI Taxonomy" id="370292"/>
    <lineage>
        <taxon>Eukaryota</taxon>
        <taxon>Fungi</taxon>
        <taxon>Dikarya</taxon>
        <taxon>Basidiomycota</taxon>
        <taxon>Agaricomycotina</taxon>
        <taxon>Agaricomycetes</taxon>
        <taxon>Thelephorales</taxon>
        <taxon>Thelephoraceae</taxon>
        <taxon>Thelephora</taxon>
    </lineage>
</organism>
<dbReference type="Proteomes" id="UP000886501">
    <property type="component" value="Unassembled WGS sequence"/>
</dbReference>
<keyword evidence="2" id="KW-1185">Reference proteome</keyword>
<evidence type="ECO:0000313" key="1">
    <source>
        <dbReference type="EMBL" id="KAF9651958.1"/>
    </source>
</evidence>